<evidence type="ECO:0000313" key="2">
    <source>
        <dbReference type="EMBL" id="MCY6372400.1"/>
    </source>
</evidence>
<reference evidence="2" key="1">
    <citation type="submission" date="2022-12" db="EMBL/GenBank/DDBJ databases">
        <authorList>
            <person name="Wang J."/>
        </authorList>
    </citation>
    <scope>NUCLEOTIDE SEQUENCE</scope>
    <source>
        <strain evidence="2">HY-42-06</strain>
    </source>
</reference>
<feature type="transmembrane region" description="Helical" evidence="1">
    <location>
        <begin position="73"/>
        <end position="92"/>
    </location>
</feature>
<organism evidence="2 3">
    <name type="scientific">Clostridium ganghwense</name>
    <dbReference type="NCBI Taxonomy" id="312089"/>
    <lineage>
        <taxon>Bacteria</taxon>
        <taxon>Bacillati</taxon>
        <taxon>Bacillota</taxon>
        <taxon>Clostridia</taxon>
        <taxon>Eubacteriales</taxon>
        <taxon>Clostridiaceae</taxon>
        <taxon>Clostridium</taxon>
    </lineage>
</organism>
<keyword evidence="1" id="KW-1133">Transmembrane helix</keyword>
<dbReference type="RefSeq" id="WP_268051384.1">
    <property type="nucleotide sequence ID" value="NZ_JAPQES010000007.1"/>
</dbReference>
<feature type="transmembrane region" description="Helical" evidence="1">
    <location>
        <begin position="46"/>
        <end position="67"/>
    </location>
</feature>
<keyword evidence="1" id="KW-0472">Membrane</keyword>
<name>A0ABT4CTK1_9CLOT</name>
<evidence type="ECO:0000256" key="1">
    <source>
        <dbReference type="SAM" id="Phobius"/>
    </source>
</evidence>
<keyword evidence="1" id="KW-0812">Transmembrane</keyword>
<accession>A0ABT4CTK1</accession>
<sequence length="102" mass="12098">MNWLGLCPIIIGLIYLMYSILSRNKVIWYHRSEKMIVLKEESFFKLQLYFSIANSIYMIALGVIIIIYNLENIYVVGSPIPFHFLNYLFKIVSKMKGYAKYE</sequence>
<dbReference type="Proteomes" id="UP001079657">
    <property type="component" value="Unassembled WGS sequence"/>
</dbReference>
<evidence type="ECO:0008006" key="4">
    <source>
        <dbReference type="Google" id="ProtNLM"/>
    </source>
</evidence>
<proteinExistence type="predicted"/>
<protein>
    <recommendedName>
        <fullName evidence="4">DUF3784 domain-containing protein</fullName>
    </recommendedName>
</protein>
<evidence type="ECO:0000313" key="3">
    <source>
        <dbReference type="Proteomes" id="UP001079657"/>
    </source>
</evidence>
<dbReference type="EMBL" id="JAPQES010000007">
    <property type="protein sequence ID" value="MCY6372400.1"/>
    <property type="molecule type" value="Genomic_DNA"/>
</dbReference>
<gene>
    <name evidence="2" type="ORF">OXH55_17365</name>
</gene>
<keyword evidence="3" id="KW-1185">Reference proteome</keyword>
<feature type="transmembrane region" description="Helical" evidence="1">
    <location>
        <begin position="6"/>
        <end position="26"/>
    </location>
</feature>
<comment type="caution">
    <text evidence="2">The sequence shown here is derived from an EMBL/GenBank/DDBJ whole genome shotgun (WGS) entry which is preliminary data.</text>
</comment>